<reference evidence="2" key="1">
    <citation type="submission" date="2016-11" db="EMBL/GenBank/DDBJ databases">
        <title>The genome of Nicotiana attenuata.</title>
        <authorList>
            <person name="Xu S."/>
            <person name="Brockmoeller T."/>
            <person name="Gaquerel E."/>
            <person name="Navarro A."/>
            <person name="Kuhl H."/>
            <person name="Gase K."/>
            <person name="Ling Z."/>
            <person name="Zhou W."/>
            <person name="Kreitzer C."/>
            <person name="Stanke M."/>
            <person name="Tang H."/>
            <person name="Lyons E."/>
            <person name="Pandey P."/>
            <person name="Pandey S.P."/>
            <person name="Timmermann B."/>
            <person name="Baldwin I.T."/>
        </authorList>
    </citation>
    <scope>NUCLEOTIDE SEQUENCE [LARGE SCALE GENOMIC DNA]</scope>
    <source>
        <strain evidence="2">UT</strain>
    </source>
</reference>
<feature type="compositionally biased region" description="Polar residues" evidence="1">
    <location>
        <begin position="315"/>
        <end position="332"/>
    </location>
</feature>
<organism evidence="2 3">
    <name type="scientific">Nicotiana attenuata</name>
    <name type="common">Coyote tobacco</name>
    <dbReference type="NCBI Taxonomy" id="49451"/>
    <lineage>
        <taxon>Eukaryota</taxon>
        <taxon>Viridiplantae</taxon>
        <taxon>Streptophyta</taxon>
        <taxon>Embryophyta</taxon>
        <taxon>Tracheophyta</taxon>
        <taxon>Spermatophyta</taxon>
        <taxon>Magnoliopsida</taxon>
        <taxon>eudicotyledons</taxon>
        <taxon>Gunneridae</taxon>
        <taxon>Pentapetalae</taxon>
        <taxon>asterids</taxon>
        <taxon>lamiids</taxon>
        <taxon>Solanales</taxon>
        <taxon>Solanaceae</taxon>
        <taxon>Nicotianoideae</taxon>
        <taxon>Nicotianeae</taxon>
        <taxon>Nicotiana</taxon>
    </lineage>
</organism>
<sequence length="364" mass="37987">MEKFNVELVRANAGQKGDGEGISFGNRKEVQVLDLTTGNSQQEIAVDDVVGPVRSKFSADIPATTVFARMFEATVDALKVSADGQDRDMAASVGKINIQGEAMNQANIGNNQIKVAGAGHVGKAGSPDGDCQGPKAVNSAVTAKAVSMPGHVEGAEISPTGVGANFEGTTTLKTTFDRVVALVEPVEKSAVACAQFDIVTNVESGVQAASFDVAGDIELRTTAVDVSTAALVPAEVASKPIDAGQDTKEAGQHTIKDNWTKVFSKKGTPNSKKLLQIARDSPGARKSSNPFEALGNVNDDGEKNIQQVGQDLASTTRLSNSPGSEKQQQFTKNADGRSKIDFALVPVDEQMTGAVSNVALKVKF</sequence>
<proteinExistence type="predicted"/>
<gene>
    <name evidence="2" type="ORF">A4A49_02045</name>
</gene>
<dbReference type="AlphaFoldDB" id="A0A314L537"/>
<dbReference type="EMBL" id="MJEQ01000455">
    <property type="protein sequence ID" value="OIT36229.1"/>
    <property type="molecule type" value="Genomic_DNA"/>
</dbReference>
<protein>
    <submittedName>
        <fullName evidence="2">Uncharacterized protein</fullName>
    </submittedName>
</protein>
<keyword evidence="3" id="KW-1185">Reference proteome</keyword>
<evidence type="ECO:0000313" key="3">
    <source>
        <dbReference type="Proteomes" id="UP000187609"/>
    </source>
</evidence>
<dbReference type="Proteomes" id="UP000187609">
    <property type="component" value="Unassembled WGS sequence"/>
</dbReference>
<evidence type="ECO:0000256" key="1">
    <source>
        <dbReference type="SAM" id="MobiDB-lite"/>
    </source>
</evidence>
<evidence type="ECO:0000313" key="2">
    <source>
        <dbReference type="EMBL" id="OIT36229.1"/>
    </source>
</evidence>
<dbReference type="Gramene" id="OIT36229">
    <property type="protein sequence ID" value="OIT36229"/>
    <property type="gene ID" value="A4A49_02045"/>
</dbReference>
<feature type="region of interest" description="Disordered" evidence="1">
    <location>
        <begin position="315"/>
        <end position="334"/>
    </location>
</feature>
<accession>A0A314L537</accession>
<feature type="region of interest" description="Disordered" evidence="1">
    <location>
        <begin position="279"/>
        <end position="302"/>
    </location>
</feature>
<name>A0A314L537_NICAT</name>
<comment type="caution">
    <text evidence="2">The sequence shown here is derived from an EMBL/GenBank/DDBJ whole genome shotgun (WGS) entry which is preliminary data.</text>
</comment>